<dbReference type="Proteomes" id="UP000192360">
    <property type="component" value="Unassembled WGS sequence"/>
</dbReference>
<organism evidence="1 2">
    <name type="scientific">Cellulophaga tyrosinoxydans</name>
    <dbReference type="NCBI Taxonomy" id="504486"/>
    <lineage>
        <taxon>Bacteria</taxon>
        <taxon>Pseudomonadati</taxon>
        <taxon>Bacteroidota</taxon>
        <taxon>Flavobacteriia</taxon>
        <taxon>Flavobacteriales</taxon>
        <taxon>Flavobacteriaceae</taxon>
        <taxon>Cellulophaga</taxon>
    </lineage>
</organism>
<evidence type="ECO:0000313" key="2">
    <source>
        <dbReference type="Proteomes" id="UP000192360"/>
    </source>
</evidence>
<proteinExistence type="predicted"/>
<dbReference type="AlphaFoldDB" id="A0A1W1ZXH0"/>
<name>A0A1W1ZXH0_9FLAO</name>
<sequence>MIKNYFFKMPRIFVLLIVLCYTESSIGQMAKLFTIADFDLHGKVKTCLVITDYGKEEFSFNEEGVLTKLVTRYNDTDYDITYYKFSNGEISEKRVENYRDGRFDKNTSIANIYTKDSTNSGIIVTEKIFSYAKEFLDQYEYTYNKQGDLTSILRNYDDGLENTLLTYESINGEKTTTYTLDGEVQKTIRVSEPKIKNANKQRVELTKEFVGGKPYKAVEHIYNHQNKLISENKFEYDERTKSFKSKELKIFSYNKLGMLTALKTKTGKLERIKNYIYQYDNGEKGNWIKQIITPDNSYITRKITYYDTKLSKE</sequence>
<dbReference type="OrthoDB" id="1414892at2"/>
<keyword evidence="2" id="KW-1185">Reference proteome</keyword>
<protein>
    <recommendedName>
        <fullName evidence="3">YD repeat-containing protein</fullName>
    </recommendedName>
</protein>
<evidence type="ECO:0008006" key="3">
    <source>
        <dbReference type="Google" id="ProtNLM"/>
    </source>
</evidence>
<accession>A0A1W1ZXH0</accession>
<reference evidence="1 2" key="1">
    <citation type="submission" date="2017-04" db="EMBL/GenBank/DDBJ databases">
        <authorList>
            <person name="Afonso C.L."/>
            <person name="Miller P.J."/>
            <person name="Scott M.A."/>
            <person name="Spackman E."/>
            <person name="Goraichik I."/>
            <person name="Dimitrov K.M."/>
            <person name="Suarez D.L."/>
            <person name="Swayne D.E."/>
        </authorList>
    </citation>
    <scope>NUCLEOTIDE SEQUENCE [LARGE SCALE GENOMIC DNA]</scope>
    <source>
        <strain evidence="1 2">DSM 21164</strain>
    </source>
</reference>
<gene>
    <name evidence="1" type="ORF">SAMN05660703_1620</name>
</gene>
<dbReference type="EMBL" id="FWXO01000002">
    <property type="protein sequence ID" value="SMC53073.1"/>
    <property type="molecule type" value="Genomic_DNA"/>
</dbReference>
<dbReference type="STRING" id="504486.SAMN05660703_1620"/>
<evidence type="ECO:0000313" key="1">
    <source>
        <dbReference type="EMBL" id="SMC53073.1"/>
    </source>
</evidence>